<gene>
    <name evidence="1" type="ORF">K488DRAFT_76824</name>
</gene>
<proteinExistence type="predicted"/>
<dbReference type="EMBL" id="MU273489">
    <property type="protein sequence ID" value="KAI0035168.1"/>
    <property type="molecule type" value="Genomic_DNA"/>
</dbReference>
<evidence type="ECO:0000313" key="2">
    <source>
        <dbReference type="Proteomes" id="UP000814128"/>
    </source>
</evidence>
<protein>
    <submittedName>
        <fullName evidence="1">Asparagine-linked glycosylation 9 protein isoform a</fullName>
    </submittedName>
</protein>
<accession>A0ACB8QUI3</accession>
<sequence>MSGVQELRFRRPTNKGTADPKPPAPRHTGLLQDLVRRTARPPFTPSFSLAVRVLLLMRVTAAMYSNIADCDEVFNFWEPLHYLDRGYGFQTWETSPVYAIRSWAYILLHYVPAKVLSWAIREDSKRAAFFAVRMTLATASTLCEAKLYETVKDKINNRVGRYFLFYLLTSAGMWNAAPAFLPSSFAMYATTLAHAYAFIPSENRLKRRTLIATVSFAVGSIVGWPFALACAIPFVLEEMFVYGKDVVQESERASWSTARWSNLIRSGCLALLLAIPVFMIDSYFYDRRVFVPWNIVKYNVFPDAARGPDLYGTEPPHFYILNLLLNFNIIVPLALGSLPALAVTYRVDRKRLGYVGGSATTSSPYTLLALRLLPVYVWLGIMSRQAHKEERFMFPVYPLLCFNAAVTTYLVRGWLEAAFIKLTKSPYQVRSPPARLTLSLTLLSAFFSAARIAALYRYYHAPLELARLFQHAEAPLLLNATDLLPVPLPPPDIPAAQRAAPKSRSENADETPLDLAPLAQLDLRLCYAGEWHRFPGHYLVPDGVRVDWLKSAFDGMLPAHFAETPREAGLRARRSGTARVPPGLNDLNREEPMHYVDVAQCDYVVDLDLPSHSPRSPYFADAETYERAQCARFLDAARSPVLTRTLWVPHEGWEGRNTWGELCLLRNKARVAEKVVRVKREVEERTERLRS</sequence>
<dbReference type="Proteomes" id="UP000814128">
    <property type="component" value="Unassembled WGS sequence"/>
</dbReference>
<name>A0ACB8QUI3_9AGAM</name>
<organism evidence="1 2">
    <name type="scientific">Vararia minispora EC-137</name>
    <dbReference type="NCBI Taxonomy" id="1314806"/>
    <lineage>
        <taxon>Eukaryota</taxon>
        <taxon>Fungi</taxon>
        <taxon>Dikarya</taxon>
        <taxon>Basidiomycota</taxon>
        <taxon>Agaricomycotina</taxon>
        <taxon>Agaricomycetes</taxon>
        <taxon>Russulales</taxon>
        <taxon>Lachnocladiaceae</taxon>
        <taxon>Vararia</taxon>
    </lineage>
</organism>
<comment type="caution">
    <text evidence="1">The sequence shown here is derived from an EMBL/GenBank/DDBJ whole genome shotgun (WGS) entry which is preliminary data.</text>
</comment>
<reference evidence="1" key="1">
    <citation type="submission" date="2021-02" db="EMBL/GenBank/DDBJ databases">
        <authorList>
            <consortium name="DOE Joint Genome Institute"/>
            <person name="Ahrendt S."/>
            <person name="Looney B.P."/>
            <person name="Miyauchi S."/>
            <person name="Morin E."/>
            <person name="Drula E."/>
            <person name="Courty P.E."/>
            <person name="Chicoki N."/>
            <person name="Fauchery L."/>
            <person name="Kohler A."/>
            <person name="Kuo A."/>
            <person name="Labutti K."/>
            <person name="Pangilinan J."/>
            <person name="Lipzen A."/>
            <person name="Riley R."/>
            <person name="Andreopoulos W."/>
            <person name="He G."/>
            <person name="Johnson J."/>
            <person name="Barry K.W."/>
            <person name="Grigoriev I.V."/>
            <person name="Nagy L."/>
            <person name="Hibbett D."/>
            <person name="Henrissat B."/>
            <person name="Matheny P.B."/>
            <person name="Labbe J."/>
            <person name="Martin F."/>
        </authorList>
    </citation>
    <scope>NUCLEOTIDE SEQUENCE</scope>
    <source>
        <strain evidence="1">EC-137</strain>
    </source>
</reference>
<evidence type="ECO:0000313" key="1">
    <source>
        <dbReference type="EMBL" id="KAI0035168.1"/>
    </source>
</evidence>
<keyword evidence="2" id="KW-1185">Reference proteome</keyword>
<reference evidence="1" key="2">
    <citation type="journal article" date="2022" name="New Phytol.">
        <title>Evolutionary transition to the ectomycorrhizal habit in the genomes of a hyperdiverse lineage of mushroom-forming fungi.</title>
        <authorList>
            <person name="Looney B."/>
            <person name="Miyauchi S."/>
            <person name="Morin E."/>
            <person name="Drula E."/>
            <person name="Courty P.E."/>
            <person name="Kohler A."/>
            <person name="Kuo A."/>
            <person name="LaButti K."/>
            <person name="Pangilinan J."/>
            <person name="Lipzen A."/>
            <person name="Riley R."/>
            <person name="Andreopoulos W."/>
            <person name="He G."/>
            <person name="Johnson J."/>
            <person name="Nolan M."/>
            <person name="Tritt A."/>
            <person name="Barry K.W."/>
            <person name="Grigoriev I.V."/>
            <person name="Nagy L.G."/>
            <person name="Hibbett D."/>
            <person name="Henrissat B."/>
            <person name="Matheny P.B."/>
            <person name="Labbe J."/>
            <person name="Martin F.M."/>
        </authorList>
    </citation>
    <scope>NUCLEOTIDE SEQUENCE</scope>
    <source>
        <strain evidence="1">EC-137</strain>
    </source>
</reference>